<reference evidence="2" key="1">
    <citation type="submission" date="2014-09" db="EMBL/GenBank/DDBJ databases">
        <title>Genome sequence of the luminous mushroom Mycena chlorophos for searching fungal bioluminescence genes.</title>
        <authorList>
            <person name="Tanaka Y."/>
            <person name="Kasuga D."/>
            <person name="Oba Y."/>
            <person name="Hase S."/>
            <person name="Sato K."/>
            <person name="Oba Y."/>
            <person name="Sakakibara Y."/>
        </authorList>
    </citation>
    <scope>NUCLEOTIDE SEQUENCE</scope>
</reference>
<keyword evidence="3" id="KW-1185">Reference proteome</keyword>
<gene>
    <name evidence="2" type="ORF">MCHLO_04109</name>
</gene>
<keyword evidence="1" id="KW-0732">Signal</keyword>
<organism evidence="2 3">
    <name type="scientific">Mycena chlorophos</name>
    <name type="common">Agaric fungus</name>
    <name type="synonym">Agaricus chlorophos</name>
    <dbReference type="NCBI Taxonomy" id="658473"/>
    <lineage>
        <taxon>Eukaryota</taxon>
        <taxon>Fungi</taxon>
        <taxon>Dikarya</taxon>
        <taxon>Basidiomycota</taxon>
        <taxon>Agaricomycotina</taxon>
        <taxon>Agaricomycetes</taxon>
        <taxon>Agaricomycetidae</taxon>
        <taxon>Agaricales</taxon>
        <taxon>Marasmiineae</taxon>
        <taxon>Mycenaceae</taxon>
        <taxon>Mycena</taxon>
    </lineage>
</organism>
<evidence type="ECO:0000256" key="1">
    <source>
        <dbReference type="SAM" id="SignalP"/>
    </source>
</evidence>
<feature type="signal peptide" evidence="1">
    <location>
        <begin position="1"/>
        <end position="18"/>
    </location>
</feature>
<name>A0ABQ0L9U1_MYCCL</name>
<evidence type="ECO:0000313" key="2">
    <source>
        <dbReference type="EMBL" id="GAT46601.1"/>
    </source>
</evidence>
<dbReference type="EMBL" id="DF842602">
    <property type="protein sequence ID" value="GAT46601.1"/>
    <property type="molecule type" value="Genomic_DNA"/>
</dbReference>
<sequence>MRFPVQLILAFLVWGIAAAPVPATVDARALAADAPLVERAPEFVPDVPKSVVKRSTLRLTVTHGGHAIALTVKSTTSMAKVISAAEVRFVALRSPFASLIEPTG</sequence>
<proteinExistence type="predicted"/>
<feature type="chain" id="PRO_5046655604" evidence="1">
    <location>
        <begin position="19"/>
        <end position="104"/>
    </location>
</feature>
<evidence type="ECO:0000313" key="3">
    <source>
        <dbReference type="Proteomes" id="UP000815677"/>
    </source>
</evidence>
<accession>A0ABQ0L9U1</accession>
<protein>
    <submittedName>
        <fullName evidence="2">Uncharacterized protein</fullName>
    </submittedName>
</protein>
<dbReference type="Proteomes" id="UP000815677">
    <property type="component" value="Unassembled WGS sequence"/>
</dbReference>